<keyword evidence="4 5" id="KW-0238">DNA-binding</keyword>
<dbReference type="Pfam" id="PF05485">
    <property type="entry name" value="THAP"/>
    <property type="match status" value="1"/>
</dbReference>
<dbReference type="InterPro" id="IPR026516">
    <property type="entry name" value="THAP1/10"/>
</dbReference>
<feature type="compositionally biased region" description="Basic and acidic residues" evidence="6">
    <location>
        <begin position="100"/>
        <end position="111"/>
    </location>
</feature>
<keyword evidence="2 5" id="KW-0863">Zinc-finger</keyword>
<evidence type="ECO:0000256" key="2">
    <source>
        <dbReference type="ARBA" id="ARBA00022771"/>
    </source>
</evidence>
<dbReference type="InterPro" id="IPR006612">
    <property type="entry name" value="THAP_Znf"/>
</dbReference>
<dbReference type="SUPFAM" id="SSF57716">
    <property type="entry name" value="Glucocorticoid receptor-like (DNA-binding domain)"/>
    <property type="match status" value="1"/>
</dbReference>
<dbReference type="GO" id="GO:0043565">
    <property type="term" value="F:sequence-specific DNA binding"/>
    <property type="evidence" value="ECO:0007669"/>
    <property type="project" value="InterPro"/>
</dbReference>
<dbReference type="OrthoDB" id="7331812at2759"/>
<feature type="domain" description="THAP-type" evidence="7">
    <location>
        <begin position="1"/>
        <end position="91"/>
    </location>
</feature>
<gene>
    <name evidence="8" type="primary">Dvir\GJ21175</name>
</gene>
<dbReference type="SMART" id="SM00980">
    <property type="entry name" value="THAP"/>
    <property type="match status" value="1"/>
</dbReference>
<dbReference type="EMBL" id="HACA01010293">
    <property type="protein sequence ID" value="CDW27654.1"/>
    <property type="molecule type" value="Transcribed_RNA"/>
</dbReference>
<sequence>MASSRGSKRVCAMACCPNPRDAQYFAFPQKKLMLQRLWISVCRRKDSINIKNAKICDRHFTSNDFERNLQAELLDLKARKKLKSDAVPSLHIPFASPSSDEPKSSRDIRKETRERKELVKQLLEASKVQETSMDSETKTDNEGSIEICSGINESQQEPSTKTQSTQIDVYKFEKGVQCEEGSWPLFWERKCKKLQKELSLTKKELCRYKTKCKLLNSKKFKQNLIRTSLEKSHSKIQVRKIIDPLKNFNRGYSRGSDHIASHLERPLCP</sequence>
<evidence type="ECO:0000256" key="5">
    <source>
        <dbReference type="PROSITE-ProRule" id="PRU00309"/>
    </source>
</evidence>
<dbReference type="AlphaFoldDB" id="A0A0K2TNV0"/>
<dbReference type="PANTHER" id="PTHR46600">
    <property type="entry name" value="THAP DOMAIN-CONTAINING"/>
    <property type="match status" value="1"/>
</dbReference>
<keyword evidence="1" id="KW-0479">Metal-binding</keyword>
<dbReference type="GO" id="GO:0008270">
    <property type="term" value="F:zinc ion binding"/>
    <property type="evidence" value="ECO:0007669"/>
    <property type="project" value="UniProtKB-KW"/>
</dbReference>
<proteinExistence type="predicted"/>
<organism evidence="8">
    <name type="scientific">Lepeophtheirus salmonis</name>
    <name type="common">Salmon louse</name>
    <name type="synonym">Caligus salmonis</name>
    <dbReference type="NCBI Taxonomy" id="72036"/>
    <lineage>
        <taxon>Eukaryota</taxon>
        <taxon>Metazoa</taxon>
        <taxon>Ecdysozoa</taxon>
        <taxon>Arthropoda</taxon>
        <taxon>Crustacea</taxon>
        <taxon>Multicrustacea</taxon>
        <taxon>Hexanauplia</taxon>
        <taxon>Copepoda</taxon>
        <taxon>Siphonostomatoida</taxon>
        <taxon>Caligidae</taxon>
        <taxon>Lepeophtheirus</taxon>
    </lineage>
</organism>
<evidence type="ECO:0000256" key="6">
    <source>
        <dbReference type="SAM" id="MobiDB-lite"/>
    </source>
</evidence>
<dbReference type="InterPro" id="IPR038441">
    <property type="entry name" value="THAP_Znf_sf"/>
</dbReference>
<keyword evidence="3" id="KW-0862">Zinc</keyword>
<reference evidence="8" key="1">
    <citation type="submission" date="2014-05" db="EMBL/GenBank/DDBJ databases">
        <authorList>
            <person name="Chronopoulou M."/>
        </authorList>
    </citation>
    <scope>NUCLEOTIDE SEQUENCE</scope>
    <source>
        <tissue evidence="8">Whole organism</tissue>
    </source>
</reference>
<feature type="region of interest" description="Disordered" evidence="6">
    <location>
        <begin position="90"/>
        <end position="111"/>
    </location>
</feature>
<dbReference type="SMART" id="SM00692">
    <property type="entry name" value="DM3"/>
    <property type="match status" value="1"/>
</dbReference>
<evidence type="ECO:0000256" key="3">
    <source>
        <dbReference type="ARBA" id="ARBA00022833"/>
    </source>
</evidence>
<name>A0A0K2TNV0_LEPSM</name>
<dbReference type="Gene3D" id="6.20.210.20">
    <property type="entry name" value="THAP domain"/>
    <property type="match status" value="1"/>
</dbReference>
<evidence type="ECO:0000313" key="8">
    <source>
        <dbReference type="EMBL" id="CDW27654.1"/>
    </source>
</evidence>
<protein>
    <recommendedName>
        <fullName evidence="7">THAP-type domain-containing protein</fullName>
    </recommendedName>
</protein>
<dbReference type="PANTHER" id="PTHR46600:SF11">
    <property type="entry name" value="THAP DOMAIN-CONTAINING PROTEIN 10"/>
    <property type="match status" value="1"/>
</dbReference>
<evidence type="ECO:0000256" key="1">
    <source>
        <dbReference type="ARBA" id="ARBA00022723"/>
    </source>
</evidence>
<accession>A0A0K2TNV0</accession>
<evidence type="ECO:0000256" key="4">
    <source>
        <dbReference type="ARBA" id="ARBA00023125"/>
    </source>
</evidence>
<evidence type="ECO:0000259" key="7">
    <source>
        <dbReference type="PROSITE" id="PS50950"/>
    </source>
</evidence>
<dbReference type="PROSITE" id="PS50950">
    <property type="entry name" value="ZF_THAP"/>
    <property type="match status" value="1"/>
</dbReference>